<name>A0A972SIT8_9BURK</name>
<dbReference type="AlphaFoldDB" id="A0A972SIT8"/>
<dbReference type="EMBL" id="WOEZ01000122">
    <property type="protein sequence ID" value="NPT57298.1"/>
    <property type="molecule type" value="Genomic_DNA"/>
</dbReference>
<dbReference type="RefSeq" id="WP_172168266.1">
    <property type="nucleotide sequence ID" value="NZ_WOEZ01000122.1"/>
</dbReference>
<sequence>MAISEFSLEIEAKRRIQEKRKNSVILSPSFSNVARKPLFFMPSAGGYADPDKWNAGTKSLTFEARALSEGNSCGQKVRVFVRLTVAPIGGTAGKVALDGAVGAQTSVITLHFRFVSTKEEGQR</sequence>
<comment type="caution">
    <text evidence="1">The sequence shown here is derived from an EMBL/GenBank/DDBJ whole genome shotgun (WGS) entry which is preliminary data.</text>
</comment>
<evidence type="ECO:0000313" key="2">
    <source>
        <dbReference type="Proteomes" id="UP000655523"/>
    </source>
</evidence>
<reference evidence="1 2" key="1">
    <citation type="submission" date="2019-11" db="EMBL/GenBank/DDBJ databases">
        <title>Metabolism of dissolved organic matter in forest soils.</title>
        <authorList>
            <person name="Cyle K.T."/>
            <person name="Wilhelm R.C."/>
            <person name="Martinez C.E."/>
        </authorList>
    </citation>
    <scope>NUCLEOTIDE SEQUENCE [LARGE SCALE GENOMIC DNA]</scope>
    <source>
        <strain evidence="1 2">5N</strain>
    </source>
</reference>
<evidence type="ECO:0000313" key="1">
    <source>
        <dbReference type="EMBL" id="NPT57298.1"/>
    </source>
</evidence>
<gene>
    <name evidence="1" type="ORF">GNZ13_22660</name>
</gene>
<proteinExistence type="predicted"/>
<keyword evidence="2" id="KW-1185">Reference proteome</keyword>
<protein>
    <submittedName>
        <fullName evidence="1">Uncharacterized protein</fullName>
    </submittedName>
</protein>
<organism evidence="1 2">
    <name type="scientific">Paraburkholderia elongata</name>
    <dbReference type="NCBI Taxonomy" id="2675747"/>
    <lineage>
        <taxon>Bacteria</taxon>
        <taxon>Pseudomonadati</taxon>
        <taxon>Pseudomonadota</taxon>
        <taxon>Betaproteobacteria</taxon>
        <taxon>Burkholderiales</taxon>
        <taxon>Burkholderiaceae</taxon>
        <taxon>Paraburkholderia</taxon>
    </lineage>
</organism>
<dbReference type="Proteomes" id="UP000655523">
    <property type="component" value="Unassembled WGS sequence"/>
</dbReference>
<accession>A0A972SIT8</accession>